<evidence type="ECO:0000313" key="5">
    <source>
        <dbReference type="EMBL" id="SFV68959.1"/>
    </source>
</evidence>
<dbReference type="PIRSF" id="PIRSF001430">
    <property type="entry name" value="tRNA_psdUrid_synth"/>
    <property type="match status" value="1"/>
</dbReference>
<reference evidence="5" key="1">
    <citation type="submission" date="2016-10" db="EMBL/GenBank/DDBJ databases">
        <authorList>
            <person name="de Groot N.N."/>
        </authorList>
    </citation>
    <scope>NUCLEOTIDE SEQUENCE</scope>
</reference>
<dbReference type="GO" id="GO:0003723">
    <property type="term" value="F:RNA binding"/>
    <property type="evidence" value="ECO:0007669"/>
    <property type="project" value="InterPro"/>
</dbReference>
<feature type="domain" description="Pseudouridine synthase I TruA alpha/beta" evidence="4">
    <location>
        <begin position="5"/>
        <end position="102"/>
    </location>
</feature>
<dbReference type="SUPFAM" id="SSF55120">
    <property type="entry name" value="Pseudouridine synthase"/>
    <property type="match status" value="1"/>
</dbReference>
<evidence type="ECO:0000256" key="3">
    <source>
        <dbReference type="ARBA" id="ARBA00023235"/>
    </source>
</evidence>
<dbReference type="InterPro" id="IPR020094">
    <property type="entry name" value="TruA/RsuA/RluB/E/F_N"/>
</dbReference>
<feature type="domain" description="Pseudouridine synthase I TruA alpha/beta" evidence="4">
    <location>
        <begin position="142"/>
        <end position="240"/>
    </location>
</feature>
<dbReference type="PANTHER" id="PTHR11142:SF0">
    <property type="entry name" value="TRNA PSEUDOURIDINE SYNTHASE-LIKE 1"/>
    <property type="match status" value="1"/>
</dbReference>
<dbReference type="InterPro" id="IPR001406">
    <property type="entry name" value="PsdUridine_synth_TruA"/>
</dbReference>
<evidence type="ECO:0000259" key="4">
    <source>
        <dbReference type="Pfam" id="PF01416"/>
    </source>
</evidence>
<dbReference type="PANTHER" id="PTHR11142">
    <property type="entry name" value="PSEUDOURIDYLATE SYNTHASE"/>
    <property type="match status" value="1"/>
</dbReference>
<accession>A0A1W1CT63</accession>
<sequence length="240" mass="28159">MRVKAVIAYDGSHYFGFQKQRSTNKTITSAVEIALRSLQIHSSITGSGRTDAGVHATGQIIHFDLPEYWKDLTKLKQNLNRKLQHIQFKYITQTDSNFHARFSAKKRVYRYIFKTQTPSVFEKSYISFYDNFDTQKLEEALACFQGEHDFIYFHKTGSPMHTSIRKIYQAYYIHRKEYHYIYFQANGFLRAQVRMMVAMAMQYAQGKITLNLLKAQLQGRYKQSTQLAPPEGLYLARIIY</sequence>
<dbReference type="Gene3D" id="3.30.70.660">
    <property type="entry name" value="Pseudouridine synthase I, catalytic domain, C-terminal subdomain"/>
    <property type="match status" value="1"/>
</dbReference>
<dbReference type="InterPro" id="IPR020095">
    <property type="entry name" value="PsdUridine_synth_TruA_C"/>
</dbReference>
<name>A0A1W1CT63_9ZZZZ</name>
<gene>
    <name evidence="5" type="ORF">MNB_SV-3-274</name>
</gene>
<dbReference type="NCBIfam" id="TIGR00071">
    <property type="entry name" value="hisT_truA"/>
    <property type="match status" value="1"/>
</dbReference>
<dbReference type="CDD" id="cd02570">
    <property type="entry name" value="PseudoU_synth_EcTruA"/>
    <property type="match status" value="1"/>
</dbReference>
<evidence type="ECO:0000256" key="2">
    <source>
        <dbReference type="ARBA" id="ARBA00022694"/>
    </source>
</evidence>
<dbReference type="EMBL" id="FPHI01000042">
    <property type="protein sequence ID" value="SFV68959.1"/>
    <property type="molecule type" value="Genomic_DNA"/>
</dbReference>
<dbReference type="GO" id="GO:0009982">
    <property type="term" value="F:pseudouridine synthase activity"/>
    <property type="evidence" value="ECO:0007669"/>
    <property type="project" value="InterPro"/>
</dbReference>
<organism evidence="5">
    <name type="scientific">hydrothermal vent metagenome</name>
    <dbReference type="NCBI Taxonomy" id="652676"/>
    <lineage>
        <taxon>unclassified sequences</taxon>
        <taxon>metagenomes</taxon>
        <taxon>ecological metagenomes</taxon>
    </lineage>
</organism>
<dbReference type="InterPro" id="IPR020097">
    <property type="entry name" value="PsdUridine_synth_TruA_a/b_dom"/>
</dbReference>
<dbReference type="Pfam" id="PF01416">
    <property type="entry name" value="PseudoU_synth_1"/>
    <property type="match status" value="2"/>
</dbReference>
<dbReference type="HAMAP" id="MF_00171">
    <property type="entry name" value="TruA"/>
    <property type="match status" value="1"/>
</dbReference>
<dbReference type="AlphaFoldDB" id="A0A1W1CT63"/>
<keyword evidence="3" id="KW-0413">Isomerase</keyword>
<keyword evidence="5" id="KW-0456">Lyase</keyword>
<proteinExistence type="inferred from homology"/>
<dbReference type="Gene3D" id="3.30.70.580">
    <property type="entry name" value="Pseudouridine synthase I, catalytic domain, N-terminal subdomain"/>
    <property type="match status" value="1"/>
</dbReference>
<evidence type="ECO:0000256" key="1">
    <source>
        <dbReference type="ARBA" id="ARBA00009375"/>
    </source>
</evidence>
<dbReference type="FunFam" id="3.30.70.580:FF:000001">
    <property type="entry name" value="tRNA pseudouridine synthase A"/>
    <property type="match status" value="1"/>
</dbReference>
<protein>
    <submittedName>
        <fullName evidence="5">tRNA pseudouridine synthase A</fullName>
        <ecNumber evidence="5">4.2.1.70</ecNumber>
    </submittedName>
</protein>
<comment type="similarity">
    <text evidence="1">Belongs to the tRNA pseudouridine synthase TruA family.</text>
</comment>
<dbReference type="InterPro" id="IPR020103">
    <property type="entry name" value="PsdUridine_synth_cat_dom_sf"/>
</dbReference>
<dbReference type="GO" id="GO:0004730">
    <property type="term" value="F:pseudouridylate synthase activity"/>
    <property type="evidence" value="ECO:0007669"/>
    <property type="project" value="UniProtKB-EC"/>
</dbReference>
<dbReference type="EC" id="4.2.1.70" evidence="5"/>
<keyword evidence="2" id="KW-0819">tRNA processing</keyword>
<dbReference type="GO" id="GO:0031119">
    <property type="term" value="P:tRNA pseudouridine synthesis"/>
    <property type="evidence" value="ECO:0007669"/>
    <property type="project" value="TreeGrafter"/>
</dbReference>